<feature type="region of interest" description="Disordered" evidence="1">
    <location>
        <begin position="1"/>
        <end position="24"/>
    </location>
</feature>
<keyword evidence="3" id="KW-1185">Reference proteome</keyword>
<sequence>MKKSPLSTPSCSRGMQNYNWKSNDHKSRTGYNYGKSDNSQCVSPNLVQIHTGNDFIPLNISTPQSDKKRHSGNWHGSGGSRNHRNSGSGGFNHYRNNYHATPKSNFNNLYSPYKHSGKQFYCQRKGYQKDARQPVDISRYIDMTSFLEDPWAELVKRLNKSEDANGGKLPKIEESLASQSIYNIASEADSENKSATDVDDSCFSQESRHDSSLDVSLGLDDTDISDLSKTDSSINLKLDSVRFSEESKDESFCNNNDNDCEGSQEENNVHEFCSTNTNSIEAII</sequence>
<dbReference type="Proteomes" id="UP000076502">
    <property type="component" value="Unassembled WGS sequence"/>
</dbReference>
<dbReference type="OMA" id="FLEDPWE"/>
<reference evidence="2 3" key="1">
    <citation type="submission" date="2015-07" db="EMBL/GenBank/DDBJ databases">
        <title>The genome of Dufourea novaeangliae.</title>
        <authorList>
            <person name="Pan H."/>
            <person name="Kapheim K."/>
        </authorList>
    </citation>
    <scope>NUCLEOTIDE SEQUENCE [LARGE SCALE GENOMIC DNA]</scope>
    <source>
        <strain evidence="2">0120121106</strain>
        <tissue evidence="2">Whole body</tissue>
    </source>
</reference>
<protein>
    <submittedName>
        <fullName evidence="2">Uncharacterized protein</fullName>
    </submittedName>
</protein>
<feature type="compositionally biased region" description="Polar residues" evidence="1">
    <location>
        <begin position="1"/>
        <end position="21"/>
    </location>
</feature>
<dbReference type="OrthoDB" id="7689747at2759"/>
<feature type="region of interest" description="Disordered" evidence="1">
    <location>
        <begin position="188"/>
        <end position="207"/>
    </location>
</feature>
<name>A0A154PA94_DUFNO</name>
<accession>A0A154PA94</accession>
<proteinExistence type="predicted"/>
<dbReference type="InterPro" id="IPR028265">
    <property type="entry name" value="TTDN1/SICKLE"/>
</dbReference>
<organism evidence="2 3">
    <name type="scientific">Dufourea novaeangliae</name>
    <name type="common">Sweat bee</name>
    <dbReference type="NCBI Taxonomy" id="178035"/>
    <lineage>
        <taxon>Eukaryota</taxon>
        <taxon>Metazoa</taxon>
        <taxon>Ecdysozoa</taxon>
        <taxon>Arthropoda</taxon>
        <taxon>Hexapoda</taxon>
        <taxon>Insecta</taxon>
        <taxon>Pterygota</taxon>
        <taxon>Neoptera</taxon>
        <taxon>Endopterygota</taxon>
        <taxon>Hymenoptera</taxon>
        <taxon>Apocrita</taxon>
        <taxon>Aculeata</taxon>
        <taxon>Apoidea</taxon>
        <taxon>Anthophila</taxon>
        <taxon>Halictidae</taxon>
        <taxon>Rophitinae</taxon>
        <taxon>Dufourea</taxon>
    </lineage>
</organism>
<gene>
    <name evidence="2" type="ORF">WN55_10876</name>
</gene>
<evidence type="ECO:0000313" key="3">
    <source>
        <dbReference type="Proteomes" id="UP000076502"/>
    </source>
</evidence>
<evidence type="ECO:0000256" key="1">
    <source>
        <dbReference type="SAM" id="MobiDB-lite"/>
    </source>
</evidence>
<dbReference type="AlphaFoldDB" id="A0A154PA94"/>
<dbReference type="EMBL" id="KQ434842">
    <property type="protein sequence ID" value="KZC08110.1"/>
    <property type="molecule type" value="Genomic_DNA"/>
</dbReference>
<dbReference type="Pfam" id="PF15502">
    <property type="entry name" value="MPLKIP"/>
    <property type="match status" value="1"/>
</dbReference>
<evidence type="ECO:0000313" key="2">
    <source>
        <dbReference type="EMBL" id="KZC08110.1"/>
    </source>
</evidence>
<feature type="region of interest" description="Disordered" evidence="1">
    <location>
        <begin position="58"/>
        <end position="91"/>
    </location>
</feature>